<name>A0A1G1VQZ1_9BACT</name>
<dbReference type="InterPro" id="IPR012336">
    <property type="entry name" value="Thioredoxin-like_fold"/>
</dbReference>
<feature type="transmembrane region" description="Helical" evidence="6">
    <location>
        <begin position="7"/>
        <end position="26"/>
    </location>
</feature>
<dbReference type="SUPFAM" id="SSF52833">
    <property type="entry name" value="Thioredoxin-like"/>
    <property type="match status" value="1"/>
</dbReference>
<dbReference type="AlphaFoldDB" id="A0A1G1VQZ1"/>
<dbReference type="Pfam" id="PF13462">
    <property type="entry name" value="Thioredoxin_4"/>
    <property type="match status" value="1"/>
</dbReference>
<evidence type="ECO:0000313" key="9">
    <source>
        <dbReference type="Proteomes" id="UP000179233"/>
    </source>
</evidence>
<comment type="similarity">
    <text evidence="1">Belongs to the thioredoxin family. DsbA subfamily.</text>
</comment>
<evidence type="ECO:0000256" key="2">
    <source>
        <dbReference type="ARBA" id="ARBA00022729"/>
    </source>
</evidence>
<accession>A0A1G1VQZ1</accession>
<keyword evidence="2" id="KW-0732">Signal</keyword>
<dbReference type="GO" id="GO:0016491">
    <property type="term" value="F:oxidoreductase activity"/>
    <property type="evidence" value="ECO:0007669"/>
    <property type="project" value="UniProtKB-KW"/>
</dbReference>
<dbReference type="InterPro" id="IPR036249">
    <property type="entry name" value="Thioredoxin-like_sf"/>
</dbReference>
<keyword evidence="4" id="KW-1015">Disulfide bond</keyword>
<reference evidence="8 9" key="1">
    <citation type="journal article" date="2016" name="Nat. Commun.">
        <title>Thousands of microbial genomes shed light on interconnected biogeochemical processes in an aquifer system.</title>
        <authorList>
            <person name="Anantharaman K."/>
            <person name="Brown C.T."/>
            <person name="Hug L.A."/>
            <person name="Sharon I."/>
            <person name="Castelle C.J."/>
            <person name="Probst A.J."/>
            <person name="Thomas B.C."/>
            <person name="Singh A."/>
            <person name="Wilkins M.J."/>
            <person name="Karaoz U."/>
            <person name="Brodie E.L."/>
            <person name="Williams K.H."/>
            <person name="Hubbard S.S."/>
            <person name="Banfield J.F."/>
        </authorList>
    </citation>
    <scope>NUCLEOTIDE SEQUENCE [LARGE SCALE GENOMIC DNA]</scope>
</reference>
<dbReference type="PANTHER" id="PTHR13887">
    <property type="entry name" value="GLUTATHIONE S-TRANSFERASE KAPPA"/>
    <property type="match status" value="1"/>
</dbReference>
<gene>
    <name evidence="8" type="ORF">A2786_00650</name>
</gene>
<keyword evidence="6" id="KW-0472">Membrane</keyword>
<protein>
    <recommendedName>
        <fullName evidence="7">Thioredoxin domain-containing protein</fullName>
    </recommendedName>
</protein>
<evidence type="ECO:0000256" key="6">
    <source>
        <dbReference type="SAM" id="Phobius"/>
    </source>
</evidence>
<evidence type="ECO:0000256" key="1">
    <source>
        <dbReference type="ARBA" id="ARBA00005791"/>
    </source>
</evidence>
<sequence>MNSQLKIIGLGLFLSVAIVFGAASLLSKMEQRAVDPSLIVGDARLSTGSAEPRVTIVEFSDFQCPACRASESVIQEVLRENSNDVRFVYRHFPLTSIHDHALDAAKASEIAFSIGKFWEMHDLLFELQDEWATSNDIKALFASYADRLGMDPGAFLNLWDASEYEQQIRDDIRDGRTLGISSTPTIFMNGRKVSADQLSQAVTAELH</sequence>
<feature type="domain" description="Thioredoxin" evidence="7">
    <location>
        <begin position="23"/>
        <end position="207"/>
    </location>
</feature>
<evidence type="ECO:0000259" key="7">
    <source>
        <dbReference type="PROSITE" id="PS51352"/>
    </source>
</evidence>
<keyword evidence="6" id="KW-1133">Transmembrane helix</keyword>
<dbReference type="InterPro" id="IPR013766">
    <property type="entry name" value="Thioredoxin_domain"/>
</dbReference>
<evidence type="ECO:0000256" key="5">
    <source>
        <dbReference type="ARBA" id="ARBA00023284"/>
    </source>
</evidence>
<dbReference type="Proteomes" id="UP000179233">
    <property type="component" value="Unassembled WGS sequence"/>
</dbReference>
<keyword evidence="6" id="KW-0812">Transmembrane</keyword>
<keyword evidence="3" id="KW-0560">Oxidoreductase</keyword>
<dbReference type="PROSITE" id="PS51352">
    <property type="entry name" value="THIOREDOXIN_2"/>
    <property type="match status" value="1"/>
</dbReference>
<comment type="caution">
    <text evidence="8">The sequence shown here is derived from an EMBL/GenBank/DDBJ whole genome shotgun (WGS) entry which is preliminary data.</text>
</comment>
<proteinExistence type="inferred from homology"/>
<evidence type="ECO:0000313" key="8">
    <source>
        <dbReference type="EMBL" id="OGY17819.1"/>
    </source>
</evidence>
<dbReference type="PANTHER" id="PTHR13887:SF14">
    <property type="entry name" value="DISULFIDE BOND FORMATION PROTEIN D"/>
    <property type="match status" value="1"/>
</dbReference>
<organism evidence="8 9">
    <name type="scientific">Candidatus Chisholmbacteria bacterium RIFCSPHIGHO2_01_FULL_52_32</name>
    <dbReference type="NCBI Taxonomy" id="1797591"/>
    <lineage>
        <taxon>Bacteria</taxon>
        <taxon>Candidatus Chisholmiibacteriota</taxon>
    </lineage>
</organism>
<dbReference type="Gene3D" id="3.40.30.10">
    <property type="entry name" value="Glutaredoxin"/>
    <property type="match status" value="1"/>
</dbReference>
<keyword evidence="5" id="KW-0676">Redox-active center</keyword>
<dbReference type="EMBL" id="MHCJ01000006">
    <property type="protein sequence ID" value="OGY17819.1"/>
    <property type="molecule type" value="Genomic_DNA"/>
</dbReference>
<evidence type="ECO:0000256" key="4">
    <source>
        <dbReference type="ARBA" id="ARBA00023157"/>
    </source>
</evidence>
<evidence type="ECO:0000256" key="3">
    <source>
        <dbReference type="ARBA" id="ARBA00023002"/>
    </source>
</evidence>